<gene>
    <name evidence="1" type="ordered locus">Xcel_3079</name>
</gene>
<organism evidence="1 2">
    <name type="scientific">Xylanimonas cellulosilytica (strain DSM 15894 / JCM 12276 / CECT 5975 / KCTC 9989 / LMG 20990 / NBRC 107835 / XIL07)</name>
    <dbReference type="NCBI Taxonomy" id="446471"/>
    <lineage>
        <taxon>Bacteria</taxon>
        <taxon>Bacillati</taxon>
        <taxon>Actinomycetota</taxon>
        <taxon>Actinomycetes</taxon>
        <taxon>Micrococcales</taxon>
        <taxon>Promicromonosporaceae</taxon>
        <taxon>Xylanimonas</taxon>
    </lineage>
</organism>
<dbReference type="OrthoDB" id="3531920at2"/>
<dbReference type="KEGG" id="xce:Xcel_3079"/>
<sequence length="134" mass="14385">MEKVGSLDELAALAVTRAPLYVRFSAGPDADAAEASRDHESGCELPGLSVNPLNPEPWFDRPPVQWVARQLVQYAHLDQDGRFAWVLTGRVAGRGPDCEPLLADVEPVAAVSGAVVREARDLYARAFDAGDDGT</sequence>
<reference evidence="2" key="1">
    <citation type="submission" date="2009-11" db="EMBL/GenBank/DDBJ databases">
        <title>The complete chromosome of Xylanimonas cellulosilytica DSM 15894.</title>
        <authorList>
            <consortium name="US DOE Joint Genome Institute (JGI-PGF)"/>
            <person name="Lucas S."/>
            <person name="Copeland A."/>
            <person name="Lapidus A."/>
            <person name="Glavina del Rio T."/>
            <person name="Dalin E."/>
            <person name="Tice H."/>
            <person name="Bruce D."/>
            <person name="Goodwin L."/>
            <person name="Pitluck S."/>
            <person name="Kyrpides N."/>
            <person name="Mavromatis K."/>
            <person name="Ivanova N."/>
            <person name="Mikhailova N."/>
            <person name="Foster B."/>
            <person name="Clum A."/>
            <person name="Brettin T."/>
            <person name="Detter J.C."/>
            <person name="Han C."/>
            <person name="Larimer F."/>
            <person name="Land M."/>
            <person name="Hauser L."/>
            <person name="Markowitz V."/>
            <person name="Cheng J.F."/>
            <person name="Hugenholtz P."/>
            <person name="Woyke T."/>
            <person name="Wu D."/>
            <person name="Gehrich-Schroeter G."/>
            <person name="Schneider S."/>
            <person name="Pukall S.R."/>
            <person name="Klenk H.P."/>
            <person name="Eisen J.A."/>
        </authorList>
    </citation>
    <scope>NUCLEOTIDE SEQUENCE [LARGE SCALE GENOMIC DNA]</scope>
    <source>
        <strain evidence="2">DSM 15894 / CECT 5975 / LMG 20990 / XIL07</strain>
    </source>
</reference>
<reference evidence="1 2" key="2">
    <citation type="journal article" date="2010" name="Stand. Genomic Sci.">
        <title>Complete genome sequence of Xylanimonas cellulosilytica type strain (XIL07).</title>
        <authorList>
            <person name="Foster B."/>
            <person name="Pukall R."/>
            <person name="Abt B."/>
            <person name="Nolan M."/>
            <person name="Glavina Del Rio T."/>
            <person name="Chen F."/>
            <person name="Lucas S."/>
            <person name="Tice H."/>
            <person name="Pitluck S."/>
            <person name="Cheng J.-F."/>
            <person name="Chertkov O."/>
            <person name="Brettin T."/>
            <person name="Han C."/>
            <person name="Detter J.C."/>
            <person name="Bruce D."/>
            <person name="Goodwin L."/>
            <person name="Ivanova N."/>
            <person name="Mavromatis K."/>
            <person name="Pati A."/>
            <person name="Mikhailova N."/>
            <person name="Chen A."/>
            <person name="Palaniappan K."/>
            <person name="Land M."/>
            <person name="Hauser L."/>
            <person name="Chang Y.-J."/>
            <person name="Jeffries C.D."/>
            <person name="Chain P."/>
            <person name="Rohde M."/>
            <person name="Goeker M."/>
            <person name="Bristow J."/>
            <person name="Eisen J.A."/>
            <person name="Markowitz V."/>
            <person name="Hugenholtz P."/>
            <person name="Kyrpides N.C."/>
            <person name="Klenk H.-P."/>
            <person name="Lapidus A."/>
        </authorList>
    </citation>
    <scope>NUCLEOTIDE SEQUENCE [LARGE SCALE GENOMIC DNA]</scope>
    <source>
        <strain evidence="2">DSM 15894 / CECT 5975 / LMG 20990 / XIL07</strain>
    </source>
</reference>
<dbReference type="STRING" id="446471.Xcel_3079"/>
<dbReference type="InterPro" id="IPR046080">
    <property type="entry name" value="DUF6098"/>
</dbReference>
<evidence type="ECO:0000313" key="2">
    <source>
        <dbReference type="Proteomes" id="UP000002255"/>
    </source>
</evidence>
<dbReference type="RefSeq" id="WP_012879823.1">
    <property type="nucleotide sequence ID" value="NC_013530.1"/>
</dbReference>
<accession>D1BZV3</accession>
<dbReference type="HOGENOM" id="CLU_116748_1_0_11"/>
<evidence type="ECO:0000313" key="1">
    <source>
        <dbReference type="EMBL" id="ACZ32081.1"/>
    </source>
</evidence>
<dbReference type="eggNOG" id="ENOG5032XAF">
    <property type="taxonomic scope" value="Bacteria"/>
</dbReference>
<name>D1BZV3_XYLCX</name>
<proteinExistence type="predicted"/>
<dbReference type="EMBL" id="CP001821">
    <property type="protein sequence ID" value="ACZ32081.1"/>
    <property type="molecule type" value="Genomic_DNA"/>
</dbReference>
<dbReference type="AlphaFoldDB" id="D1BZV3"/>
<keyword evidence="2" id="KW-1185">Reference proteome</keyword>
<dbReference type="Pfam" id="PF19593">
    <property type="entry name" value="DUF6098"/>
    <property type="match status" value="1"/>
</dbReference>
<protein>
    <submittedName>
        <fullName evidence="1">Uncharacterized protein</fullName>
    </submittedName>
</protein>
<dbReference type="Proteomes" id="UP000002255">
    <property type="component" value="Chromosome"/>
</dbReference>